<evidence type="ECO:0000256" key="3">
    <source>
        <dbReference type="PROSITE-ProRule" id="PRU00182"/>
    </source>
</evidence>
<feature type="domain" description="Pseudouridine synthase RsuA/RluA-like" evidence="5">
    <location>
        <begin position="54"/>
        <end position="150"/>
    </location>
</feature>
<evidence type="ECO:0000259" key="5">
    <source>
        <dbReference type="Pfam" id="PF00849"/>
    </source>
</evidence>
<keyword evidence="3" id="KW-0694">RNA-binding</keyword>
<dbReference type="InterPro" id="IPR006145">
    <property type="entry name" value="PsdUridine_synth_RsuA/RluA"/>
</dbReference>
<gene>
    <name evidence="6" type="ORF">A3H53_00210</name>
</gene>
<dbReference type="AlphaFoldDB" id="A0A1F6XYV7"/>
<dbReference type="SUPFAM" id="SSF55120">
    <property type="entry name" value="Pseudouridine synthase"/>
    <property type="match status" value="1"/>
</dbReference>
<evidence type="ECO:0000256" key="2">
    <source>
        <dbReference type="ARBA" id="ARBA00023235"/>
    </source>
</evidence>
<dbReference type="Pfam" id="PF00849">
    <property type="entry name" value="PseudoU_synth_2"/>
    <property type="match status" value="1"/>
</dbReference>
<dbReference type="GO" id="GO:0001522">
    <property type="term" value="P:pseudouridine synthesis"/>
    <property type="evidence" value="ECO:0007669"/>
    <property type="project" value="InterPro"/>
</dbReference>
<name>A0A1F6XYV7_9BACT</name>
<comment type="caution">
    <text evidence="6">The sequence shown here is derived from an EMBL/GenBank/DDBJ whole genome shotgun (WGS) entry which is preliminary data.</text>
</comment>
<evidence type="ECO:0000256" key="4">
    <source>
        <dbReference type="RuleBase" id="RU003887"/>
    </source>
</evidence>
<dbReference type="Gene3D" id="3.30.70.580">
    <property type="entry name" value="Pseudouridine synthase I, catalytic domain, N-terminal subdomain"/>
    <property type="match status" value="1"/>
</dbReference>
<organism evidence="6 7">
    <name type="scientific">Candidatus Nomurabacteria bacterium RIFCSPLOWO2_02_FULL_40_10</name>
    <dbReference type="NCBI Taxonomy" id="1801786"/>
    <lineage>
        <taxon>Bacteria</taxon>
        <taxon>Candidatus Nomuraibacteriota</taxon>
    </lineage>
</organism>
<dbReference type="InterPro" id="IPR020094">
    <property type="entry name" value="TruA/RsuA/RluB/E/F_N"/>
</dbReference>
<dbReference type="InterPro" id="IPR020103">
    <property type="entry name" value="PsdUridine_synth_cat_dom_sf"/>
</dbReference>
<dbReference type="InterPro" id="IPR042092">
    <property type="entry name" value="PsdUridine_s_RsuA/RluB/E/F_cat"/>
</dbReference>
<dbReference type="PROSITE" id="PS50889">
    <property type="entry name" value="S4"/>
    <property type="match status" value="1"/>
</dbReference>
<dbReference type="GO" id="GO:0009982">
    <property type="term" value="F:pseudouridine synthase activity"/>
    <property type="evidence" value="ECO:0007669"/>
    <property type="project" value="InterPro"/>
</dbReference>
<evidence type="ECO:0000313" key="6">
    <source>
        <dbReference type="EMBL" id="OGI99310.1"/>
    </source>
</evidence>
<dbReference type="PANTHER" id="PTHR47683">
    <property type="entry name" value="PSEUDOURIDINE SYNTHASE FAMILY PROTEIN-RELATED"/>
    <property type="match status" value="1"/>
</dbReference>
<evidence type="ECO:0000313" key="7">
    <source>
        <dbReference type="Proteomes" id="UP000176479"/>
    </source>
</evidence>
<dbReference type="Proteomes" id="UP000176479">
    <property type="component" value="Unassembled WGS sequence"/>
</dbReference>
<comment type="similarity">
    <text evidence="1 4">Belongs to the pseudouridine synthase RsuA family.</text>
</comment>
<dbReference type="GO" id="GO:0003723">
    <property type="term" value="F:RNA binding"/>
    <property type="evidence" value="ECO:0007669"/>
    <property type="project" value="UniProtKB-KW"/>
</dbReference>
<reference evidence="6 7" key="1">
    <citation type="journal article" date="2016" name="Nat. Commun.">
        <title>Thousands of microbial genomes shed light on interconnected biogeochemical processes in an aquifer system.</title>
        <authorList>
            <person name="Anantharaman K."/>
            <person name="Brown C.T."/>
            <person name="Hug L.A."/>
            <person name="Sharon I."/>
            <person name="Castelle C.J."/>
            <person name="Probst A.J."/>
            <person name="Thomas B.C."/>
            <person name="Singh A."/>
            <person name="Wilkins M.J."/>
            <person name="Karaoz U."/>
            <person name="Brodie E.L."/>
            <person name="Williams K.H."/>
            <person name="Hubbard S.S."/>
            <person name="Banfield J.F."/>
        </authorList>
    </citation>
    <scope>NUCLEOTIDE SEQUENCE [LARGE SCALE GENOMIC DNA]</scope>
</reference>
<dbReference type="NCBIfam" id="TIGR00093">
    <property type="entry name" value="pseudouridine synthase"/>
    <property type="match status" value="1"/>
</dbReference>
<evidence type="ECO:0000256" key="1">
    <source>
        <dbReference type="ARBA" id="ARBA00008348"/>
    </source>
</evidence>
<accession>A0A1F6XYV7</accession>
<dbReference type="PROSITE" id="PS01149">
    <property type="entry name" value="PSI_RSU"/>
    <property type="match status" value="1"/>
</dbReference>
<dbReference type="InterPro" id="IPR018496">
    <property type="entry name" value="PsdUridine_synth_RsuA/RluB_CS"/>
</dbReference>
<dbReference type="Gene3D" id="3.30.70.1560">
    <property type="entry name" value="Alpha-L RNA-binding motif"/>
    <property type="match status" value="1"/>
</dbReference>
<dbReference type="PANTHER" id="PTHR47683:SF2">
    <property type="entry name" value="RNA-BINDING S4 DOMAIN-CONTAINING PROTEIN"/>
    <property type="match status" value="1"/>
</dbReference>
<feature type="non-terminal residue" evidence="6">
    <location>
        <position position="1"/>
    </location>
</feature>
<dbReference type="GO" id="GO:0140098">
    <property type="term" value="F:catalytic activity, acting on RNA"/>
    <property type="evidence" value="ECO:0007669"/>
    <property type="project" value="UniProtKB-ARBA"/>
</dbReference>
<proteinExistence type="inferred from homology"/>
<sequence>KKRVFINGKLAVLGDKVNENDKVEVRALIKPKKYIYMAYNKPKGQVTGEGLLIEKNIFPLGRLDQDSEGLMILTNDGRITDGLLNPEFGHEKEYIVTVSEKLRPNFKEKMEAGVNIEGYKTRPCKVNILSEYTFKIILTEGKKHQIRRMCVALFNQVKHLKRIRIMNIKLENLASGSYREIQGRELEIFLTSLLAPVQ</sequence>
<keyword evidence="2 4" id="KW-0413">Isomerase</keyword>
<dbReference type="InterPro" id="IPR000748">
    <property type="entry name" value="PsdUridine_synth_RsuA/RluB/E/F"/>
</dbReference>
<dbReference type="GO" id="GO:0006364">
    <property type="term" value="P:rRNA processing"/>
    <property type="evidence" value="ECO:0007669"/>
    <property type="project" value="UniProtKB-ARBA"/>
</dbReference>
<dbReference type="EMBL" id="MFVK01000025">
    <property type="protein sequence ID" value="OGI99310.1"/>
    <property type="molecule type" value="Genomic_DNA"/>
</dbReference>
<protein>
    <recommendedName>
        <fullName evidence="4">Pseudouridine synthase</fullName>
        <ecNumber evidence="4">5.4.99.-</ecNumber>
    </recommendedName>
</protein>
<dbReference type="InterPro" id="IPR050343">
    <property type="entry name" value="RsuA_PseudoU_synthase"/>
</dbReference>
<dbReference type="EC" id="5.4.99.-" evidence="4"/>